<dbReference type="InterPro" id="IPR001478">
    <property type="entry name" value="PDZ"/>
</dbReference>
<sequence length="524" mass="56153">MLTRPASIMLVAGSVSIGLVMGFWLGRGGGSLSAQVGGAATASGRNPVAAAEVRRVSQIQQSDVKVYEELAKQYDQFRHVDRMFEQVSKAVAPTVVHIITQKSSRHEEGQKARKFEETGSGVIVRCDKLAGLFVLTNHHVVEGGKSSKIRVYLQDGRALTPERIWSDSMADIAVLKLDRDDLPAARLGDSDNAQVGSWVLALGSPFGLTHSVSQGIISARGRHMDELRDVDNQDFLQTDAAINPGNSGGPLVNMLGEVVGINNSIASNGGGNEGVGFSIPINLARWIMNELIANGHVTRGGLGVELDSTYDYERAVKLGLDRPNGALIGKVHPDSPASRGGVQEGDVILSFGGVSIHDLNHLVNAVSMSPVGRPAEVVVWRDRHELKLRLTVGDRDRALPAELDPSQDAPPDPSGLVRRPNRPGETSNFAMGLEVVTLSTQLAARFGLPDSMHGACVVSVDAESPFVQLCRVNDVIAVINERPVASAEQAVRMLGDDGSHTPLIISIDRLEKGEVERHTIRVPR</sequence>
<evidence type="ECO:0000259" key="6">
    <source>
        <dbReference type="PROSITE" id="PS50106"/>
    </source>
</evidence>
<feature type="transmembrane region" description="Helical" evidence="5">
    <location>
        <begin position="6"/>
        <end position="25"/>
    </location>
</feature>
<dbReference type="Gene3D" id="2.40.10.120">
    <property type="match status" value="1"/>
</dbReference>
<dbReference type="InterPro" id="IPR001940">
    <property type="entry name" value="Peptidase_S1C"/>
</dbReference>
<name>A0A1U7CPC2_9BACT</name>
<dbReference type="PANTHER" id="PTHR22939:SF129">
    <property type="entry name" value="SERINE PROTEASE HTRA2, MITOCHONDRIAL"/>
    <property type="match status" value="1"/>
</dbReference>
<dbReference type="KEGG" id="pbor:BSF38_02247"/>
<dbReference type="PANTHER" id="PTHR22939">
    <property type="entry name" value="SERINE PROTEASE FAMILY S1C HTRA-RELATED"/>
    <property type="match status" value="1"/>
</dbReference>
<accession>A0A1U7CPC2</accession>
<dbReference type="AlphaFoldDB" id="A0A1U7CPC2"/>
<keyword evidence="3" id="KW-0378">Hydrolase</keyword>
<dbReference type="InterPro" id="IPR041489">
    <property type="entry name" value="PDZ_6"/>
</dbReference>
<gene>
    <name evidence="7" type="primary">htrA_2</name>
    <name evidence="7" type="ORF">BSF38_02247</name>
</gene>
<evidence type="ECO:0000256" key="5">
    <source>
        <dbReference type="SAM" id="Phobius"/>
    </source>
</evidence>
<keyword evidence="5" id="KW-0472">Membrane</keyword>
<evidence type="ECO:0000313" key="8">
    <source>
        <dbReference type="Proteomes" id="UP000186309"/>
    </source>
</evidence>
<evidence type="ECO:0000256" key="4">
    <source>
        <dbReference type="SAM" id="MobiDB-lite"/>
    </source>
</evidence>
<feature type="region of interest" description="Disordered" evidence="4">
    <location>
        <begin position="397"/>
        <end position="426"/>
    </location>
</feature>
<keyword evidence="8" id="KW-1185">Reference proteome</keyword>
<keyword evidence="5" id="KW-0812">Transmembrane</keyword>
<evidence type="ECO:0000256" key="3">
    <source>
        <dbReference type="ARBA" id="ARBA00022801"/>
    </source>
</evidence>
<dbReference type="GO" id="GO:0006508">
    <property type="term" value="P:proteolysis"/>
    <property type="evidence" value="ECO:0007669"/>
    <property type="project" value="UniProtKB-KW"/>
</dbReference>
<dbReference type="EMBL" id="CP019082">
    <property type="protein sequence ID" value="APW60758.1"/>
    <property type="molecule type" value="Genomic_DNA"/>
</dbReference>
<keyword evidence="5" id="KW-1133">Transmembrane helix</keyword>
<dbReference type="Pfam" id="PF17820">
    <property type="entry name" value="PDZ_6"/>
    <property type="match status" value="1"/>
</dbReference>
<dbReference type="PRINTS" id="PR00834">
    <property type="entry name" value="PROTEASES2C"/>
</dbReference>
<evidence type="ECO:0000256" key="2">
    <source>
        <dbReference type="ARBA" id="ARBA00022670"/>
    </source>
</evidence>
<organism evidence="7 8">
    <name type="scientific">Paludisphaera borealis</name>
    <dbReference type="NCBI Taxonomy" id="1387353"/>
    <lineage>
        <taxon>Bacteria</taxon>
        <taxon>Pseudomonadati</taxon>
        <taxon>Planctomycetota</taxon>
        <taxon>Planctomycetia</taxon>
        <taxon>Isosphaerales</taxon>
        <taxon>Isosphaeraceae</taxon>
        <taxon>Paludisphaera</taxon>
    </lineage>
</organism>
<dbReference type="RefSeq" id="WP_237170847.1">
    <property type="nucleotide sequence ID" value="NZ_CP019082.1"/>
</dbReference>
<proteinExistence type="inferred from homology"/>
<dbReference type="SUPFAM" id="SSF50156">
    <property type="entry name" value="PDZ domain-like"/>
    <property type="match status" value="2"/>
</dbReference>
<dbReference type="PROSITE" id="PS50106">
    <property type="entry name" value="PDZ"/>
    <property type="match status" value="1"/>
</dbReference>
<reference evidence="8" key="1">
    <citation type="submission" date="2016-12" db="EMBL/GenBank/DDBJ databases">
        <title>Comparative genomics of four Isosphaeraceae planctomycetes: a common pool of plasmids and glycoside hydrolase genes.</title>
        <authorList>
            <person name="Ivanova A."/>
        </authorList>
    </citation>
    <scope>NUCLEOTIDE SEQUENCE [LARGE SCALE GENOMIC DNA]</scope>
    <source>
        <strain evidence="8">PX4</strain>
    </source>
</reference>
<protein>
    <submittedName>
        <fullName evidence="7">Serine protease HtrA</fullName>
    </submittedName>
</protein>
<dbReference type="SMART" id="SM00228">
    <property type="entry name" value="PDZ"/>
    <property type="match status" value="2"/>
</dbReference>
<comment type="similarity">
    <text evidence="1">Belongs to the peptidase S1C family.</text>
</comment>
<feature type="domain" description="PDZ" evidence="6">
    <location>
        <begin position="291"/>
        <end position="383"/>
    </location>
</feature>
<dbReference type="InterPro" id="IPR036034">
    <property type="entry name" value="PDZ_sf"/>
</dbReference>
<dbReference type="STRING" id="1387353.BSF38_02247"/>
<evidence type="ECO:0000256" key="1">
    <source>
        <dbReference type="ARBA" id="ARBA00010541"/>
    </source>
</evidence>
<dbReference type="Gene3D" id="2.30.42.10">
    <property type="match status" value="2"/>
</dbReference>
<keyword evidence="2 7" id="KW-0645">Protease</keyword>
<dbReference type="InterPro" id="IPR009003">
    <property type="entry name" value="Peptidase_S1_PA"/>
</dbReference>
<dbReference type="Proteomes" id="UP000186309">
    <property type="component" value="Chromosome"/>
</dbReference>
<dbReference type="SUPFAM" id="SSF50494">
    <property type="entry name" value="Trypsin-like serine proteases"/>
    <property type="match status" value="1"/>
</dbReference>
<evidence type="ECO:0000313" key="7">
    <source>
        <dbReference type="EMBL" id="APW60758.1"/>
    </source>
</evidence>
<dbReference type="Pfam" id="PF13365">
    <property type="entry name" value="Trypsin_2"/>
    <property type="match status" value="1"/>
</dbReference>
<dbReference type="GO" id="GO:0004252">
    <property type="term" value="F:serine-type endopeptidase activity"/>
    <property type="evidence" value="ECO:0007669"/>
    <property type="project" value="InterPro"/>
</dbReference>